<reference evidence="2 3" key="1">
    <citation type="submission" date="2020-05" db="EMBL/GenBank/DDBJ databases">
        <title>Complete genome sequence of of a novel Thermoleptolyngbya strain isolated from hot springs of Ganzi, Sichuan China.</title>
        <authorList>
            <person name="Tang J."/>
            <person name="Daroch M."/>
            <person name="Li L."/>
            <person name="Waleron K."/>
            <person name="Waleron M."/>
            <person name="Waleron M."/>
        </authorList>
    </citation>
    <scope>NUCLEOTIDE SEQUENCE [LARGE SCALE GENOMIC DNA]</scope>
    <source>
        <strain evidence="2 3">PKUAC-SCTA183</strain>
    </source>
</reference>
<sequence length="288" mass="32242">MVDPIDDIERQARQGSVSAIIQVLNERLADAGVRTRAVLDHGVLQLLCEAETLEQLEQQSLVEDVRYILERLSPNGIRRVNINSRIVREQQLLWLEDIQRDPKKQLLWSQEITLPQPNPLQRMVEDWRYNRMLDIAKPAAQSPTEARAKKQFWRGILIGGLSLGVLALLVGWALADWLGISLPKPMEQVVAPASPVESSPSPAPAPTPDPFVQAVRLAEAAVRDGQTAQTSADWLDLASRWQRASDLMAQVPATDSRYTTAQNRVVLYRENSNAALQQADRLRQRGGN</sequence>
<organism evidence="2 3">
    <name type="scientific">Thermoleptolyngbya sichuanensis A183</name>
    <dbReference type="NCBI Taxonomy" id="2737172"/>
    <lineage>
        <taxon>Bacteria</taxon>
        <taxon>Bacillati</taxon>
        <taxon>Cyanobacteriota</taxon>
        <taxon>Cyanophyceae</taxon>
        <taxon>Oculatellales</taxon>
        <taxon>Oculatellaceae</taxon>
        <taxon>Thermoleptolyngbya</taxon>
        <taxon>Thermoleptolyngbya sichuanensis</taxon>
    </lineage>
</organism>
<name>A0A6M8BE39_9CYAN</name>
<evidence type="ECO:0000313" key="3">
    <source>
        <dbReference type="Proteomes" id="UP000505210"/>
    </source>
</evidence>
<dbReference type="KEGG" id="theu:HPC62_13770"/>
<dbReference type="Proteomes" id="UP000505210">
    <property type="component" value="Chromosome"/>
</dbReference>
<evidence type="ECO:0000313" key="2">
    <source>
        <dbReference type="EMBL" id="QKD83117.1"/>
    </source>
</evidence>
<evidence type="ECO:0000256" key="1">
    <source>
        <dbReference type="SAM" id="Phobius"/>
    </source>
</evidence>
<proteinExistence type="predicted"/>
<dbReference type="EMBL" id="CP053661">
    <property type="protein sequence ID" value="QKD83117.1"/>
    <property type="molecule type" value="Genomic_DNA"/>
</dbReference>
<keyword evidence="3" id="KW-1185">Reference proteome</keyword>
<keyword evidence="1" id="KW-0812">Transmembrane</keyword>
<accession>A0A6M8BE39</accession>
<keyword evidence="1" id="KW-0472">Membrane</keyword>
<keyword evidence="1" id="KW-1133">Transmembrane helix</keyword>
<protein>
    <submittedName>
        <fullName evidence="2">Uncharacterized protein</fullName>
    </submittedName>
</protein>
<gene>
    <name evidence="2" type="ORF">HPC62_13770</name>
</gene>
<dbReference type="AlphaFoldDB" id="A0A6M8BE39"/>
<dbReference type="RefSeq" id="WP_172356554.1">
    <property type="nucleotide sequence ID" value="NZ_CP053661.1"/>
</dbReference>
<feature type="transmembrane region" description="Helical" evidence="1">
    <location>
        <begin position="156"/>
        <end position="175"/>
    </location>
</feature>